<feature type="transmembrane region" description="Helical" evidence="1">
    <location>
        <begin position="76"/>
        <end position="96"/>
    </location>
</feature>
<reference evidence="2" key="2">
    <citation type="submission" date="2021-04" db="EMBL/GenBank/DDBJ databases">
        <authorList>
            <person name="Gilroy R."/>
        </authorList>
    </citation>
    <scope>NUCLEOTIDE SEQUENCE</scope>
    <source>
        <strain evidence="2">1282</strain>
    </source>
</reference>
<protein>
    <submittedName>
        <fullName evidence="2">Uncharacterized protein</fullName>
    </submittedName>
</protein>
<accession>A0A9D1YC72</accession>
<keyword evidence="1" id="KW-0472">Membrane</keyword>
<gene>
    <name evidence="2" type="ORF">H9838_03420</name>
</gene>
<comment type="caution">
    <text evidence="2">The sequence shown here is derived from an EMBL/GenBank/DDBJ whole genome shotgun (WGS) entry which is preliminary data.</text>
</comment>
<dbReference type="AlphaFoldDB" id="A0A9D1YC72"/>
<organism evidence="2 3">
    <name type="scientific">Candidatus Acutalibacter pullistercoris</name>
    <dbReference type="NCBI Taxonomy" id="2838418"/>
    <lineage>
        <taxon>Bacteria</taxon>
        <taxon>Bacillati</taxon>
        <taxon>Bacillota</taxon>
        <taxon>Clostridia</taxon>
        <taxon>Eubacteriales</taxon>
        <taxon>Acutalibacteraceae</taxon>
        <taxon>Acutalibacter</taxon>
    </lineage>
</organism>
<feature type="transmembrane region" description="Helical" evidence="1">
    <location>
        <begin position="102"/>
        <end position="124"/>
    </location>
</feature>
<reference evidence="2" key="1">
    <citation type="journal article" date="2021" name="PeerJ">
        <title>Extensive microbial diversity within the chicken gut microbiome revealed by metagenomics and culture.</title>
        <authorList>
            <person name="Gilroy R."/>
            <person name="Ravi A."/>
            <person name="Getino M."/>
            <person name="Pursley I."/>
            <person name="Horton D.L."/>
            <person name="Alikhan N.F."/>
            <person name="Baker D."/>
            <person name="Gharbi K."/>
            <person name="Hall N."/>
            <person name="Watson M."/>
            <person name="Adriaenssens E.M."/>
            <person name="Foster-Nyarko E."/>
            <person name="Jarju S."/>
            <person name="Secka A."/>
            <person name="Antonio M."/>
            <person name="Oren A."/>
            <person name="Chaudhuri R.R."/>
            <person name="La Ragione R."/>
            <person name="Hildebrand F."/>
            <person name="Pallen M.J."/>
        </authorList>
    </citation>
    <scope>NUCLEOTIDE SEQUENCE</scope>
    <source>
        <strain evidence="2">1282</strain>
    </source>
</reference>
<dbReference type="EMBL" id="DXDU01000055">
    <property type="protein sequence ID" value="HIY26205.1"/>
    <property type="molecule type" value="Genomic_DNA"/>
</dbReference>
<dbReference type="Proteomes" id="UP000823915">
    <property type="component" value="Unassembled WGS sequence"/>
</dbReference>
<keyword evidence="1" id="KW-0812">Transmembrane</keyword>
<name>A0A9D1YC72_9FIRM</name>
<evidence type="ECO:0000313" key="2">
    <source>
        <dbReference type="EMBL" id="HIY26205.1"/>
    </source>
</evidence>
<proteinExistence type="predicted"/>
<evidence type="ECO:0000256" key="1">
    <source>
        <dbReference type="SAM" id="Phobius"/>
    </source>
</evidence>
<keyword evidence="1" id="KW-1133">Transmembrane helix</keyword>
<sequence>MKRSMKVALSGVFTALSLVILFLTGVAPMATIALPATAGCLLIPVVVEAGLPWAFGVYGATGLLSLFLAPDREAMLIYLLFFGYYPALFALLGRIGNKALRWVAKLLVFNAAIALDVVLSVYVLGVPWESFFTFGPITPVILLLLANAVFVVYDLALDGLIVQYLRRLHEKVSRMLRGR</sequence>
<evidence type="ECO:0000313" key="3">
    <source>
        <dbReference type="Proteomes" id="UP000823915"/>
    </source>
</evidence>